<gene>
    <name evidence="6" type="ORF">GCM10008938_51280</name>
</gene>
<dbReference type="InterPro" id="IPR001650">
    <property type="entry name" value="Helicase_C-like"/>
</dbReference>
<sequence>MQQQGEVLSCKPLPADRTVTGVVREVVEEFRVGLTLNPAQFRGSCTCWQKTPPHRTCKHMVALLFHWFSPPGEVPPVGLSMADESYLKTIGTSWEKRGVLHEAHQVKLQVLSKRNPVEVRKYLESQGWGKLWVLLEGGGASGIGLSSSRATLVPPTSNSALGGDRSQAVPAERQLVFVLDLGQQVPYLAPPRLEPHLGAIQRGRLLQPQRLVPGRTHYLPLEEEGRLLREVLNVKGDQHLHPRTPLGWVLDRLLKRGLLYLKGHLDRPLQAGEEREGKVGWTVDAQGNQHPQFQVEPAAEVLLLDQAWYVDRGSFKAGRVLTLCSGHQIQQFLAVPPVVPEKVQEAQHMLQGLDGPPLPHPVHLNVQRIKGVPSFKAVLGGTAQGKQNTPRLSLRVDYGALTVPTVDVLYPARTGRPALRHFDGHKLVLVERDVTAEQQAFSCLQAQGLSPLSTGDQGVVFQNASQSKGEEHLGYLLTRVVPELKGKNWEVIVDRSFPGEVIQRPLQGTLREDGGWFSLELGVEVAGRTVSLLPLLLRWIRNHPDLLREVLEGKAEGQLECFPLGEGRFLGVELTRIHTLLRVLVEYHQGGEAIWLPRMGAGLLSSVSGVVQWKGSEQAFRLIQNLRRLSEPLPPLQAPHGLKAELRPYQLQGVAWLQRLRETGMNGILADDMGLGKTLQTLTHILIEKEQGRLRHPVLIVAPTSLMPNWQAEAEKFTPGLRTLTLHGAARHRRMGDIQEVDVVFTTYGVLVKDQVLLERHPYHMIVLDEAQRIKNARGRASQAFKHLHSQHRLCLTGTPIENHLGELWSLFHFLMPDLLPAEGEFRQLYRDPIEKDDDPLCQERLSRMVRPLMLRRTKGEVAGELPSKTEITITLELGGEQRDLYETLRVATQQQLQVEIEKRGLASSQIHVLTALLKLRQVCCHPGLVRLEEASKVRRSVKLEWFKDTLPGMLEEGRTVLVFSQFTSLLVVLGKELERLGVKHAVLTGQTVDRAEQVQRFQSGEVKVFLISLKAGGVGLNLTAADTVIHFDPWWNPAAENQATDRAYRIGQDKPVFVYKLVTSGTIEEKILVLQEKKARLSRSVLHGGNGGELHLSEDDVGMLLAGGGLEKEHRKHV</sequence>
<proteinExistence type="predicted"/>
<dbReference type="PROSITE" id="PS51194">
    <property type="entry name" value="HELICASE_CTER"/>
    <property type="match status" value="1"/>
</dbReference>
<comment type="caution">
    <text evidence="6">The sequence shown here is derived from an EMBL/GenBank/DDBJ whole genome shotgun (WGS) entry which is preliminary data.</text>
</comment>
<dbReference type="CDD" id="cd18012">
    <property type="entry name" value="DEXQc_arch_SWI2_SNF2"/>
    <property type="match status" value="1"/>
</dbReference>
<dbReference type="Proteomes" id="UP000632222">
    <property type="component" value="Unassembled WGS sequence"/>
</dbReference>
<dbReference type="InterPro" id="IPR027417">
    <property type="entry name" value="P-loop_NTPase"/>
</dbReference>
<name>A0ABQ2DKS2_9DEIO</name>
<dbReference type="SMART" id="SM00490">
    <property type="entry name" value="HELICc"/>
    <property type="match status" value="1"/>
</dbReference>
<dbReference type="InterPro" id="IPR007527">
    <property type="entry name" value="Znf_SWIM"/>
</dbReference>
<dbReference type="Gene3D" id="3.40.50.300">
    <property type="entry name" value="P-loop containing nucleotide triphosphate hydrolases"/>
    <property type="match status" value="1"/>
</dbReference>
<dbReference type="Pfam" id="PF00271">
    <property type="entry name" value="Helicase_C"/>
    <property type="match status" value="1"/>
</dbReference>
<evidence type="ECO:0008006" key="8">
    <source>
        <dbReference type="Google" id="ProtNLM"/>
    </source>
</evidence>
<dbReference type="PANTHER" id="PTHR10799">
    <property type="entry name" value="SNF2/RAD54 HELICASE FAMILY"/>
    <property type="match status" value="1"/>
</dbReference>
<keyword evidence="2" id="KW-0863">Zinc-finger</keyword>
<dbReference type="CDD" id="cd18793">
    <property type="entry name" value="SF2_C_SNF"/>
    <property type="match status" value="1"/>
</dbReference>
<evidence type="ECO:0000256" key="1">
    <source>
        <dbReference type="ARBA" id="ARBA00022801"/>
    </source>
</evidence>
<reference evidence="7" key="1">
    <citation type="journal article" date="2019" name="Int. J. Syst. Evol. Microbiol.">
        <title>The Global Catalogue of Microorganisms (GCM) 10K type strain sequencing project: providing services to taxonomists for standard genome sequencing and annotation.</title>
        <authorList>
            <consortium name="The Broad Institute Genomics Platform"/>
            <consortium name="The Broad Institute Genome Sequencing Center for Infectious Disease"/>
            <person name="Wu L."/>
            <person name="Ma J."/>
        </authorList>
    </citation>
    <scope>NUCLEOTIDE SEQUENCE [LARGE SCALE GENOMIC DNA]</scope>
    <source>
        <strain evidence="7">JCM 14370</strain>
    </source>
</reference>
<dbReference type="PROSITE" id="PS51192">
    <property type="entry name" value="HELICASE_ATP_BIND_1"/>
    <property type="match status" value="1"/>
</dbReference>
<keyword evidence="2" id="KW-0479">Metal-binding</keyword>
<dbReference type="InterPro" id="IPR000330">
    <property type="entry name" value="SNF2_N"/>
</dbReference>
<dbReference type="InterPro" id="IPR014001">
    <property type="entry name" value="Helicase_ATP-bd"/>
</dbReference>
<feature type="domain" description="Helicase C-terminal" evidence="5">
    <location>
        <begin position="946"/>
        <end position="1103"/>
    </location>
</feature>
<keyword evidence="7" id="KW-1185">Reference proteome</keyword>
<evidence type="ECO:0000259" key="5">
    <source>
        <dbReference type="PROSITE" id="PS51194"/>
    </source>
</evidence>
<feature type="domain" description="SWIM-type" evidence="3">
    <location>
        <begin position="30"/>
        <end position="68"/>
    </location>
</feature>
<protein>
    <recommendedName>
        <fullName evidence="8">Helicase</fullName>
    </recommendedName>
</protein>
<dbReference type="InterPro" id="IPR049730">
    <property type="entry name" value="SNF2/RAD54-like_C"/>
</dbReference>
<evidence type="ECO:0000256" key="2">
    <source>
        <dbReference type="PROSITE-ProRule" id="PRU00325"/>
    </source>
</evidence>
<dbReference type="Pfam" id="PF00176">
    <property type="entry name" value="SNF2-rel_dom"/>
    <property type="match status" value="1"/>
</dbReference>
<dbReference type="SMART" id="SM00487">
    <property type="entry name" value="DEXDc"/>
    <property type="match status" value="1"/>
</dbReference>
<evidence type="ECO:0000259" key="4">
    <source>
        <dbReference type="PROSITE" id="PS51192"/>
    </source>
</evidence>
<keyword evidence="1" id="KW-0378">Hydrolase</keyword>
<organism evidence="6 7">
    <name type="scientific">Deinococcus roseus</name>
    <dbReference type="NCBI Taxonomy" id="392414"/>
    <lineage>
        <taxon>Bacteria</taxon>
        <taxon>Thermotogati</taxon>
        <taxon>Deinococcota</taxon>
        <taxon>Deinococci</taxon>
        <taxon>Deinococcales</taxon>
        <taxon>Deinococcaceae</taxon>
        <taxon>Deinococcus</taxon>
    </lineage>
</organism>
<feature type="domain" description="Helicase ATP-binding" evidence="4">
    <location>
        <begin position="658"/>
        <end position="818"/>
    </location>
</feature>
<accession>A0ABQ2DKS2</accession>
<dbReference type="InterPro" id="IPR038718">
    <property type="entry name" value="SNF2-like_sf"/>
</dbReference>
<dbReference type="PROSITE" id="PS50966">
    <property type="entry name" value="ZF_SWIM"/>
    <property type="match status" value="1"/>
</dbReference>
<evidence type="ECO:0000259" key="3">
    <source>
        <dbReference type="PROSITE" id="PS50966"/>
    </source>
</evidence>
<evidence type="ECO:0000313" key="6">
    <source>
        <dbReference type="EMBL" id="GGJ58974.1"/>
    </source>
</evidence>
<dbReference type="Gene3D" id="3.40.50.10810">
    <property type="entry name" value="Tandem AAA-ATPase domain"/>
    <property type="match status" value="1"/>
</dbReference>
<dbReference type="SUPFAM" id="SSF52540">
    <property type="entry name" value="P-loop containing nucleoside triphosphate hydrolases"/>
    <property type="match status" value="2"/>
</dbReference>
<evidence type="ECO:0000313" key="7">
    <source>
        <dbReference type="Proteomes" id="UP000632222"/>
    </source>
</evidence>
<dbReference type="EMBL" id="BMOD01000047">
    <property type="protein sequence ID" value="GGJ58974.1"/>
    <property type="molecule type" value="Genomic_DNA"/>
</dbReference>
<keyword evidence="2" id="KW-0862">Zinc</keyword>